<dbReference type="GO" id="GO:0016042">
    <property type="term" value="P:lipid catabolic process"/>
    <property type="evidence" value="ECO:0007669"/>
    <property type="project" value="UniProtKB-UniRule"/>
</dbReference>
<dbReference type="InterPro" id="IPR050301">
    <property type="entry name" value="NTE"/>
</dbReference>
<dbReference type="PANTHER" id="PTHR14226">
    <property type="entry name" value="NEUROPATHY TARGET ESTERASE/SWISS CHEESE D.MELANOGASTER"/>
    <property type="match status" value="1"/>
</dbReference>
<dbReference type="EMBL" id="RJLM01000010">
    <property type="protein sequence ID" value="RWX53925.1"/>
    <property type="molecule type" value="Genomic_DNA"/>
</dbReference>
<accession>A0A3S3SWW5</accession>
<keyword evidence="2 4" id="KW-0442">Lipid degradation</keyword>
<dbReference type="Gene3D" id="2.40.160.50">
    <property type="entry name" value="membrane protein fhac: a member of the omp85/tpsb transporter family"/>
    <property type="match status" value="1"/>
</dbReference>
<keyword evidence="1 4" id="KW-0378">Hydrolase</keyword>
<gene>
    <name evidence="7" type="ORF">EDI28_19740</name>
</gene>
<feature type="active site" description="Nucleophile" evidence="4">
    <location>
        <position position="82"/>
    </location>
</feature>
<feature type="short sequence motif" description="DGA/G" evidence="4">
    <location>
        <begin position="228"/>
        <end position="230"/>
    </location>
</feature>
<sequence length="761" mass="85483">MTQLKPSVKSLSMNVYLPIRYITLVIILTITQVFFSEAVFASERPKIGVVLGGGGAKGAAHIGVLKALEEMQIPVDYIVGTSMGAYVGGLYATGMSADDIEALLTTVDWEKGYEDRVQRSDRRVREKQQEDRFQINSEIGFDFWELKVPRGFVQGQSMGEILRSSSGNLPTMKSFDQLAIPYRAVATDIEKLEPVVIDYGDLSEAMQASMSIPGILPPMELHGNMLVDGGITNNLPIDVVRAMGADIVIAVDISNEFKHRDELNNYFSVMDQLTDFMVRANADRQIESLDNDDFLIQPNIREINTADFSRMPQAYESGYVATMAMEEKLSKLGRTTWFQDYIDNKQVRRRGLSYLDQLYVDEIKLINNSSYADDVLLNRLQLEAGQNISSEELAESVRSLYALDRFERIDYRIEQQDDKNVIMLDVQKKSWGPNFIDLRFALEDDFQNSTDYSIGAAFTVTGLTEAGAEWRNELEYGTEKRLATELYLPFIKDQEWFGLLSAEYQIADKNFIFPDQEPSLDNIDLFIPATYTDYTFDGSFGWQPHLWQEFRMGMRYIVGDTEFKGNNGFSFKRESKEGYLRYSLDTLDDFLLPKKGNLLEVELALADNVIKILDDEDAGSSTHFDIHWTGAYTVGKHTVMGKLELGSESSGIAPKEIGGFLNLSGIPKNSMAGEKKAFTAAIYRYHLLEQDFGLFTSSVFVGGSLEYGGVFNESLPINELPLYRAGSLFGGITTPIGPLLLAYGRTEKANNSFYVSFGSAF</sequence>
<dbReference type="GO" id="GO:0016787">
    <property type="term" value="F:hydrolase activity"/>
    <property type="evidence" value="ECO:0007669"/>
    <property type="project" value="UniProtKB-UniRule"/>
</dbReference>
<proteinExistence type="predicted"/>
<dbReference type="Gene3D" id="3.40.1090.10">
    <property type="entry name" value="Cytosolic phospholipase A2 catalytic domain"/>
    <property type="match status" value="2"/>
</dbReference>
<dbReference type="InterPro" id="IPR002641">
    <property type="entry name" value="PNPLA_dom"/>
</dbReference>
<dbReference type="OrthoDB" id="5290098at2"/>
<evidence type="ECO:0000313" key="8">
    <source>
        <dbReference type="Proteomes" id="UP000287563"/>
    </source>
</evidence>
<name>A0A3S3SWW5_9GAMM</name>
<dbReference type="InterPro" id="IPR010827">
    <property type="entry name" value="BamA/TamA_POTRA"/>
</dbReference>
<feature type="active site" description="Proton acceptor" evidence="4">
    <location>
        <position position="228"/>
    </location>
</feature>
<dbReference type="AlphaFoldDB" id="A0A3S3SWW5"/>
<dbReference type="CDD" id="cd07205">
    <property type="entry name" value="Pat_PNPLA6_PNPLA7_NTE1_like"/>
    <property type="match status" value="1"/>
</dbReference>
<dbReference type="SUPFAM" id="SSF52151">
    <property type="entry name" value="FabD/lysophospholipase-like"/>
    <property type="match status" value="1"/>
</dbReference>
<feature type="domain" description="PNPLA" evidence="6">
    <location>
        <begin position="49"/>
        <end position="241"/>
    </location>
</feature>
<feature type="short sequence motif" description="GXSXG" evidence="4">
    <location>
        <begin position="80"/>
        <end position="84"/>
    </location>
</feature>
<evidence type="ECO:0000259" key="6">
    <source>
        <dbReference type="PROSITE" id="PS51635"/>
    </source>
</evidence>
<dbReference type="Gene3D" id="3.10.20.310">
    <property type="entry name" value="membrane protein fhac"/>
    <property type="match status" value="1"/>
</dbReference>
<comment type="caution">
    <text evidence="7">The sequence shown here is derived from an EMBL/GenBank/DDBJ whole genome shotgun (WGS) entry which is preliminary data.</text>
</comment>
<keyword evidence="5" id="KW-1133">Transmembrane helix</keyword>
<evidence type="ECO:0000256" key="5">
    <source>
        <dbReference type="SAM" id="Phobius"/>
    </source>
</evidence>
<evidence type="ECO:0000256" key="4">
    <source>
        <dbReference type="PROSITE-ProRule" id="PRU01161"/>
    </source>
</evidence>
<feature type="transmembrane region" description="Helical" evidence="5">
    <location>
        <begin position="21"/>
        <end position="41"/>
    </location>
</feature>
<feature type="short sequence motif" description="GXGXXG" evidence="4">
    <location>
        <begin position="53"/>
        <end position="58"/>
    </location>
</feature>
<evidence type="ECO:0000256" key="2">
    <source>
        <dbReference type="ARBA" id="ARBA00022963"/>
    </source>
</evidence>
<evidence type="ECO:0000313" key="7">
    <source>
        <dbReference type="EMBL" id="RWX53925.1"/>
    </source>
</evidence>
<dbReference type="Proteomes" id="UP000287563">
    <property type="component" value="Unassembled WGS sequence"/>
</dbReference>
<dbReference type="PROSITE" id="PS51635">
    <property type="entry name" value="PNPLA"/>
    <property type="match status" value="1"/>
</dbReference>
<evidence type="ECO:0000256" key="3">
    <source>
        <dbReference type="ARBA" id="ARBA00023098"/>
    </source>
</evidence>
<keyword evidence="3 4" id="KW-0443">Lipid metabolism</keyword>
<dbReference type="Pfam" id="PF01734">
    <property type="entry name" value="Patatin"/>
    <property type="match status" value="1"/>
</dbReference>
<dbReference type="PANTHER" id="PTHR14226:SF29">
    <property type="entry name" value="NEUROPATHY TARGET ESTERASE SWS"/>
    <property type="match status" value="1"/>
</dbReference>
<protein>
    <recommendedName>
        <fullName evidence="6">PNPLA domain-containing protein</fullName>
    </recommendedName>
</protein>
<keyword evidence="5" id="KW-0472">Membrane</keyword>
<dbReference type="InterPro" id="IPR016035">
    <property type="entry name" value="Acyl_Trfase/lysoPLipase"/>
</dbReference>
<organism evidence="7 8">
    <name type="scientific">Photobacterium chitinilyticum</name>
    <dbReference type="NCBI Taxonomy" id="2485123"/>
    <lineage>
        <taxon>Bacteria</taxon>
        <taxon>Pseudomonadati</taxon>
        <taxon>Pseudomonadota</taxon>
        <taxon>Gammaproteobacteria</taxon>
        <taxon>Vibrionales</taxon>
        <taxon>Vibrionaceae</taxon>
        <taxon>Photobacterium</taxon>
    </lineage>
</organism>
<dbReference type="Pfam" id="PF07244">
    <property type="entry name" value="POTRA"/>
    <property type="match status" value="1"/>
</dbReference>
<keyword evidence="8" id="KW-1185">Reference proteome</keyword>
<keyword evidence="5" id="KW-0812">Transmembrane</keyword>
<reference evidence="7 8" key="1">
    <citation type="submission" date="2018-11" db="EMBL/GenBank/DDBJ databases">
        <title>Photobacterium sp. BEI247 sp. nov., a marine bacterium isolated from Yongle Blue Hole in the South China Sea.</title>
        <authorList>
            <person name="Wang X."/>
        </authorList>
    </citation>
    <scope>NUCLEOTIDE SEQUENCE [LARGE SCALE GENOMIC DNA]</scope>
    <source>
        <strain evidence="8">BEI247</strain>
    </source>
</reference>
<dbReference type="GO" id="GO:0019867">
    <property type="term" value="C:outer membrane"/>
    <property type="evidence" value="ECO:0007669"/>
    <property type="project" value="InterPro"/>
</dbReference>
<evidence type="ECO:0000256" key="1">
    <source>
        <dbReference type="ARBA" id="ARBA00022801"/>
    </source>
</evidence>